<gene>
    <name evidence="2" type="ORF">NSED_05855</name>
</gene>
<dbReference type="AlphaFoldDB" id="K0B9V6"/>
<keyword evidence="1" id="KW-0472">Membrane</keyword>
<dbReference type="PATRIC" id="fig|1229909.8.peg.1288"/>
<dbReference type="KEGG" id="nir:NSED_05855"/>
<feature type="transmembrane region" description="Helical" evidence="1">
    <location>
        <begin position="45"/>
        <end position="64"/>
    </location>
</feature>
<keyword evidence="1" id="KW-0812">Transmembrane</keyword>
<feature type="transmembrane region" description="Helical" evidence="1">
    <location>
        <begin position="12"/>
        <end position="33"/>
    </location>
</feature>
<proteinExistence type="predicted"/>
<keyword evidence="1" id="KW-1133">Transmembrane helix</keyword>
<dbReference type="HOGENOM" id="CLU_2839197_0_0_2"/>
<evidence type="ECO:0000313" key="3">
    <source>
        <dbReference type="Proteomes" id="UP000006100"/>
    </source>
</evidence>
<organism evidence="2 3">
    <name type="scientific">Candidatus Nitrosopumilus sediminis</name>
    <dbReference type="NCBI Taxonomy" id="1229909"/>
    <lineage>
        <taxon>Archaea</taxon>
        <taxon>Nitrososphaerota</taxon>
        <taxon>Nitrososphaeria</taxon>
        <taxon>Nitrosopumilales</taxon>
        <taxon>Nitrosopumilaceae</taxon>
        <taxon>Nitrosopumilus</taxon>
    </lineage>
</organism>
<accession>K0B9V6</accession>
<evidence type="ECO:0000256" key="1">
    <source>
        <dbReference type="SAM" id="Phobius"/>
    </source>
</evidence>
<dbReference type="Proteomes" id="UP000006100">
    <property type="component" value="Chromosome"/>
</dbReference>
<reference evidence="2 3" key="1">
    <citation type="journal article" date="2012" name="J. Bacteriol.">
        <title>Draft Genome Sequence of an Ammonia-Oxidizing Archaeon, "Candidatus Nitrosopumilus sediminis" AR2, from Svalbard in the Arctic Circle.</title>
        <authorList>
            <person name="Park S.J."/>
            <person name="Kim J.G."/>
            <person name="Jung M.Y."/>
            <person name="Kim S.J."/>
            <person name="Cha I.T."/>
            <person name="Ghai R."/>
            <person name="Martin-Cuadrado A.B."/>
            <person name="Rodriguez-Valera F."/>
            <person name="Rhee S.K."/>
        </authorList>
    </citation>
    <scope>NUCLEOTIDE SEQUENCE [LARGE SCALE GENOMIC DNA]</scope>
    <source>
        <strain evidence="2 3">AR2</strain>
    </source>
</reference>
<keyword evidence="3" id="KW-1185">Reference proteome</keyword>
<sequence length="65" mass="7395">MVSRYVPEDIKGAVFGVYYLYVGTTFLVTNRALRFLWDSFDSQVAFGHSIFTTVVVLILLIPIFS</sequence>
<protein>
    <submittedName>
        <fullName evidence="2">Uncharacterized protein</fullName>
    </submittedName>
</protein>
<dbReference type="EMBL" id="CP003843">
    <property type="protein sequence ID" value="AFS82973.1"/>
    <property type="molecule type" value="Genomic_DNA"/>
</dbReference>
<evidence type="ECO:0000313" key="2">
    <source>
        <dbReference type="EMBL" id="AFS82973.1"/>
    </source>
</evidence>
<name>K0B9V6_9ARCH</name>